<feature type="region of interest" description="Disordered" evidence="1">
    <location>
        <begin position="1"/>
        <end position="30"/>
    </location>
</feature>
<feature type="region of interest" description="Disordered" evidence="1">
    <location>
        <begin position="137"/>
        <end position="190"/>
    </location>
</feature>
<dbReference type="RefSeq" id="XP_021871071.1">
    <property type="nucleotide sequence ID" value="XM_022018181.1"/>
</dbReference>
<evidence type="ECO:0000313" key="2">
    <source>
        <dbReference type="EMBL" id="ORX37033.1"/>
    </source>
</evidence>
<organism evidence="2 3">
    <name type="scientific">Kockovaella imperatae</name>
    <dbReference type="NCBI Taxonomy" id="4999"/>
    <lineage>
        <taxon>Eukaryota</taxon>
        <taxon>Fungi</taxon>
        <taxon>Dikarya</taxon>
        <taxon>Basidiomycota</taxon>
        <taxon>Agaricomycotina</taxon>
        <taxon>Tremellomycetes</taxon>
        <taxon>Tremellales</taxon>
        <taxon>Cuniculitremaceae</taxon>
        <taxon>Kockovaella</taxon>
    </lineage>
</organism>
<comment type="caution">
    <text evidence="2">The sequence shown here is derived from an EMBL/GenBank/DDBJ whole genome shotgun (WGS) entry which is preliminary data.</text>
</comment>
<proteinExistence type="predicted"/>
<accession>A0A1Y1UG62</accession>
<dbReference type="Proteomes" id="UP000193218">
    <property type="component" value="Unassembled WGS sequence"/>
</dbReference>
<feature type="region of interest" description="Disordered" evidence="1">
    <location>
        <begin position="215"/>
        <end position="271"/>
    </location>
</feature>
<keyword evidence="3" id="KW-1185">Reference proteome</keyword>
<gene>
    <name evidence="2" type="ORF">BD324DRAFT_650648</name>
</gene>
<protein>
    <submittedName>
        <fullName evidence="2">Uncharacterized protein</fullName>
    </submittedName>
</protein>
<dbReference type="AlphaFoldDB" id="A0A1Y1UG62"/>
<feature type="compositionally biased region" description="Basic and acidic residues" evidence="1">
    <location>
        <begin position="227"/>
        <end position="263"/>
    </location>
</feature>
<dbReference type="InParanoid" id="A0A1Y1UG62"/>
<dbReference type="EMBL" id="NBSH01000006">
    <property type="protein sequence ID" value="ORX37033.1"/>
    <property type="molecule type" value="Genomic_DNA"/>
</dbReference>
<sequence>MLNVISTPPSRAPRLASLEPYQPRSGTTGVPSAIVSRRRVIGQLVPRAASPIIESSSSQDGDVTSKLDVLIGSIEGVLKGYAVYPSRSPTYFASLRDFHRRALELKAVPVDRDICQGPARTSLAQPEAHGREVDTDLGYHDESLGTANTAQKSSLHESVRSAPSRLPMHRSPSCNSLRPRPPRLPYLNETDPLSKDVRNLAHEWWNSEVAAAWYGPRPGVRSPPKSPVDRQRKKSLEDRGRFGTDGRDRRREEEREKSIKRDSSFVGLYDE</sequence>
<name>A0A1Y1UG62_9TREE</name>
<reference evidence="2 3" key="1">
    <citation type="submission" date="2017-03" db="EMBL/GenBank/DDBJ databases">
        <title>Widespread Adenine N6-methylation of Active Genes in Fungi.</title>
        <authorList>
            <consortium name="DOE Joint Genome Institute"/>
            <person name="Mondo S.J."/>
            <person name="Dannebaum R.O."/>
            <person name="Kuo R.C."/>
            <person name="Louie K.B."/>
            <person name="Bewick A.J."/>
            <person name="Labutti K."/>
            <person name="Haridas S."/>
            <person name="Kuo A."/>
            <person name="Salamov A."/>
            <person name="Ahrendt S.R."/>
            <person name="Lau R."/>
            <person name="Bowen B.P."/>
            <person name="Lipzen A."/>
            <person name="Sullivan W."/>
            <person name="Andreopoulos W.B."/>
            <person name="Clum A."/>
            <person name="Lindquist E."/>
            <person name="Daum C."/>
            <person name="Northen T.R."/>
            <person name="Ramamoorthy G."/>
            <person name="Schmitz R.J."/>
            <person name="Gryganskyi A."/>
            <person name="Culley D."/>
            <person name="Magnuson J."/>
            <person name="James T.Y."/>
            <person name="O'Malley M.A."/>
            <person name="Stajich J.E."/>
            <person name="Spatafora J.W."/>
            <person name="Visel A."/>
            <person name="Grigoriev I.V."/>
        </authorList>
    </citation>
    <scope>NUCLEOTIDE SEQUENCE [LARGE SCALE GENOMIC DNA]</scope>
    <source>
        <strain evidence="2 3">NRRL Y-17943</strain>
    </source>
</reference>
<dbReference type="OrthoDB" id="2574024at2759"/>
<evidence type="ECO:0000313" key="3">
    <source>
        <dbReference type="Proteomes" id="UP000193218"/>
    </source>
</evidence>
<dbReference type="GeneID" id="33559990"/>
<evidence type="ECO:0000256" key="1">
    <source>
        <dbReference type="SAM" id="MobiDB-lite"/>
    </source>
</evidence>